<gene>
    <name evidence="2" type="primary">Necator_chrV.g20356</name>
    <name evidence="2" type="ORF">RB195_015564</name>
</gene>
<dbReference type="Proteomes" id="UP001303046">
    <property type="component" value="Unassembled WGS sequence"/>
</dbReference>
<reference evidence="2 3" key="1">
    <citation type="submission" date="2023-08" db="EMBL/GenBank/DDBJ databases">
        <title>A Necator americanus chromosomal reference genome.</title>
        <authorList>
            <person name="Ilik V."/>
            <person name="Petrzelkova K.J."/>
            <person name="Pardy F."/>
            <person name="Fuh T."/>
            <person name="Niatou-Singa F.S."/>
            <person name="Gouil Q."/>
            <person name="Baker L."/>
            <person name="Ritchie M.E."/>
            <person name="Jex A.R."/>
            <person name="Gazzola D."/>
            <person name="Li H."/>
            <person name="Toshio Fujiwara R."/>
            <person name="Zhan B."/>
            <person name="Aroian R.V."/>
            <person name="Pafco B."/>
            <person name="Schwarz E.M."/>
        </authorList>
    </citation>
    <scope>NUCLEOTIDE SEQUENCE [LARGE SCALE GENOMIC DNA]</scope>
    <source>
        <strain evidence="2 3">Aroian</strain>
        <tissue evidence="2">Whole animal</tissue>
    </source>
</reference>
<evidence type="ECO:0008006" key="4">
    <source>
        <dbReference type="Google" id="ProtNLM"/>
    </source>
</evidence>
<protein>
    <recommendedName>
        <fullName evidence="4">BHLH domain-containing protein</fullName>
    </recommendedName>
</protein>
<feature type="compositionally biased region" description="Basic and acidic residues" evidence="1">
    <location>
        <begin position="34"/>
        <end position="64"/>
    </location>
</feature>
<evidence type="ECO:0000313" key="3">
    <source>
        <dbReference type="Proteomes" id="UP001303046"/>
    </source>
</evidence>
<organism evidence="2 3">
    <name type="scientific">Necator americanus</name>
    <name type="common">Human hookworm</name>
    <dbReference type="NCBI Taxonomy" id="51031"/>
    <lineage>
        <taxon>Eukaryota</taxon>
        <taxon>Metazoa</taxon>
        <taxon>Ecdysozoa</taxon>
        <taxon>Nematoda</taxon>
        <taxon>Chromadorea</taxon>
        <taxon>Rhabditida</taxon>
        <taxon>Rhabditina</taxon>
        <taxon>Rhabditomorpha</taxon>
        <taxon>Strongyloidea</taxon>
        <taxon>Ancylostomatidae</taxon>
        <taxon>Bunostominae</taxon>
        <taxon>Necator</taxon>
    </lineage>
</organism>
<evidence type="ECO:0000256" key="1">
    <source>
        <dbReference type="SAM" id="MobiDB-lite"/>
    </source>
</evidence>
<accession>A0ABR1E556</accession>
<proteinExistence type="predicted"/>
<comment type="caution">
    <text evidence="2">The sequence shown here is derived from an EMBL/GenBank/DDBJ whole genome shotgun (WGS) entry which is preliminary data.</text>
</comment>
<evidence type="ECO:0000313" key="2">
    <source>
        <dbReference type="EMBL" id="KAK6757817.1"/>
    </source>
</evidence>
<keyword evidence="3" id="KW-1185">Reference proteome</keyword>
<feature type="region of interest" description="Disordered" evidence="1">
    <location>
        <begin position="34"/>
        <end position="73"/>
    </location>
</feature>
<name>A0ABR1E556_NECAM</name>
<dbReference type="EMBL" id="JAVFWL010000005">
    <property type="protein sequence ID" value="KAK6757817.1"/>
    <property type="molecule type" value="Genomic_DNA"/>
</dbReference>
<sequence length="146" mass="17087">MKESVELIKNSLEKLLATPTCYAPVADQDHAMPKEVAQEKTNSKDWTADTTSEHQDPVGRRNVGEEEVEEDSALYDEYECREQKEACGRTSTYTNERIRQKKERREQLDKRRDKIEEFLRYSRDVPENKSKICLLSVGMPKQRAFE</sequence>